<name>A0A1F8BC24_9BACT</name>
<evidence type="ECO:0000313" key="3">
    <source>
        <dbReference type="Proteomes" id="UP000177082"/>
    </source>
</evidence>
<dbReference type="EMBL" id="MGHF01000035">
    <property type="protein sequence ID" value="OGM61592.1"/>
    <property type="molecule type" value="Genomic_DNA"/>
</dbReference>
<keyword evidence="1" id="KW-1133">Transmembrane helix</keyword>
<evidence type="ECO:0000313" key="2">
    <source>
        <dbReference type="EMBL" id="OGM61592.1"/>
    </source>
</evidence>
<feature type="transmembrane region" description="Helical" evidence="1">
    <location>
        <begin position="83"/>
        <end position="103"/>
    </location>
</feature>
<dbReference type="Proteomes" id="UP000177082">
    <property type="component" value="Unassembled WGS sequence"/>
</dbReference>
<keyword evidence="1" id="KW-0812">Transmembrane</keyword>
<feature type="transmembrane region" description="Helical" evidence="1">
    <location>
        <begin position="43"/>
        <end position="62"/>
    </location>
</feature>
<dbReference type="AlphaFoldDB" id="A0A1F8BC24"/>
<evidence type="ECO:0008006" key="4">
    <source>
        <dbReference type="Google" id="ProtNLM"/>
    </source>
</evidence>
<organism evidence="2 3">
    <name type="scientific">Candidatus Woesebacteria bacterium RIFCSPLOWO2_01_FULL_39_21</name>
    <dbReference type="NCBI Taxonomy" id="1802519"/>
    <lineage>
        <taxon>Bacteria</taxon>
        <taxon>Candidatus Woeseibacteriota</taxon>
    </lineage>
</organism>
<accession>A0A1F8BC24</accession>
<keyword evidence="1" id="KW-0472">Membrane</keyword>
<feature type="transmembrane region" description="Helical" evidence="1">
    <location>
        <begin position="189"/>
        <end position="207"/>
    </location>
</feature>
<sequence length="214" mass="24913">MFAAFILIWFTLLSISTYAIVVNSAPLNKLVSDTDLLINFFQRLTGFLAFNLLFFQILTGSLMPKLRRKLGSIIFKFHLIQGALAYSLIIMHPLLFIILNFRLTNKFDPFYVFTDFCVLCSKRLEYFYTLGRISFWLITSGVVAAKLRSSIILRKNWRRVHVLNYLAFFLVSAHAYFVGTDIKLEPTSFIYFTYITVALILLVARIVREFKERS</sequence>
<gene>
    <name evidence="2" type="ORF">A2961_03985</name>
</gene>
<feature type="transmembrane region" description="Helical" evidence="1">
    <location>
        <begin position="159"/>
        <end position="177"/>
    </location>
</feature>
<protein>
    <recommendedName>
        <fullName evidence="4">Ferric oxidoreductase domain-containing protein</fullName>
    </recommendedName>
</protein>
<proteinExistence type="predicted"/>
<reference evidence="2 3" key="1">
    <citation type="journal article" date="2016" name="Nat. Commun.">
        <title>Thousands of microbial genomes shed light on interconnected biogeochemical processes in an aquifer system.</title>
        <authorList>
            <person name="Anantharaman K."/>
            <person name="Brown C.T."/>
            <person name="Hug L.A."/>
            <person name="Sharon I."/>
            <person name="Castelle C.J."/>
            <person name="Probst A.J."/>
            <person name="Thomas B.C."/>
            <person name="Singh A."/>
            <person name="Wilkins M.J."/>
            <person name="Karaoz U."/>
            <person name="Brodie E.L."/>
            <person name="Williams K.H."/>
            <person name="Hubbard S.S."/>
            <person name="Banfield J.F."/>
        </authorList>
    </citation>
    <scope>NUCLEOTIDE SEQUENCE [LARGE SCALE GENOMIC DNA]</scope>
</reference>
<evidence type="ECO:0000256" key="1">
    <source>
        <dbReference type="SAM" id="Phobius"/>
    </source>
</evidence>
<comment type="caution">
    <text evidence="2">The sequence shown here is derived from an EMBL/GenBank/DDBJ whole genome shotgun (WGS) entry which is preliminary data.</text>
</comment>